<protein>
    <submittedName>
        <fullName evidence="1">Uncharacterized protein</fullName>
    </submittedName>
</protein>
<evidence type="ECO:0000313" key="2">
    <source>
        <dbReference type="Proteomes" id="UP000694036"/>
    </source>
</evidence>
<reference evidence="1 2" key="1">
    <citation type="journal article" date="2021" name="Environ. Microbiol.">
        <title>New insights into the diversity and evolution of the archaeal mobilome from three complete genomes of Saccharolobus shibatae.</title>
        <authorList>
            <person name="Medvedeva S."/>
            <person name="Brandt D."/>
            <person name="Cvirkaite-Krupovic V."/>
            <person name="Liu Y."/>
            <person name="Severinov K."/>
            <person name="Ishino S."/>
            <person name="Ishino Y."/>
            <person name="Prangishvili D."/>
            <person name="Kalinowski J."/>
            <person name="Krupovic M."/>
        </authorList>
    </citation>
    <scope>NUCLEOTIDE SEQUENCE [LARGE SCALE GENOMIC DNA]</scope>
    <source>
        <strain evidence="1 2">S38A</strain>
    </source>
</reference>
<keyword evidence="2" id="KW-1185">Reference proteome</keyword>
<dbReference type="EMBL" id="CP077713">
    <property type="protein sequence ID" value="QXJ35649.1"/>
    <property type="molecule type" value="Genomic_DNA"/>
</dbReference>
<proteinExistence type="predicted"/>
<dbReference type="Proteomes" id="UP000694036">
    <property type="component" value="Chromosome"/>
</dbReference>
<gene>
    <name evidence="1" type="ORF">J5U22_02196</name>
</gene>
<name>A0A8F5C1Y9_9CREN</name>
<sequence length="34" mass="4143">MAEDPYLRDVYQAILELFEKGRDETAYKIYFLIQ</sequence>
<evidence type="ECO:0000313" key="1">
    <source>
        <dbReference type="EMBL" id="QXJ35649.1"/>
    </source>
</evidence>
<accession>A0A8F5C1Y9</accession>
<organism evidence="1 2">
    <name type="scientific">Saccharolobus shibatae</name>
    <dbReference type="NCBI Taxonomy" id="2286"/>
    <lineage>
        <taxon>Archaea</taxon>
        <taxon>Thermoproteota</taxon>
        <taxon>Thermoprotei</taxon>
        <taxon>Sulfolobales</taxon>
        <taxon>Sulfolobaceae</taxon>
        <taxon>Saccharolobus</taxon>
    </lineage>
</organism>
<dbReference type="AlphaFoldDB" id="A0A8F5C1Y9"/>